<evidence type="ECO:0000256" key="7">
    <source>
        <dbReference type="SAM" id="Phobius"/>
    </source>
</evidence>
<evidence type="ECO:0000313" key="10">
    <source>
        <dbReference type="Proteomes" id="UP000237752"/>
    </source>
</evidence>
<evidence type="ECO:0000313" key="9">
    <source>
        <dbReference type="EMBL" id="PRZ43522.1"/>
    </source>
</evidence>
<keyword evidence="10" id="KW-1185">Reference proteome</keyword>
<evidence type="ECO:0000256" key="3">
    <source>
        <dbReference type="ARBA" id="ARBA00023002"/>
    </source>
</evidence>
<sequence length="270" mass="28211">MAKTTKKPTSTRVVSNARKSAPGGRRSQQTTFIIVASVIAVAVIIGGIIAINRASNDKAKTAAANDAKSVAELKAGVKKIAAAIPADFPKSTVTPDAIVIGNEAAPVTVDMWIDMQCPACKQYEAQAEDTLQKDVMAGDVILHVHPTAILNRMSSTNYSSRAGNAVVCGAQQGKFTAFQNALFAYQPEENSAGLTDKKLIQIGVAAGLDEASLTTCVNKSEQASWIDNSTKAFAKNGYNSTPTVLVNGKQMQQGTLDELTAAIAAAKAAK</sequence>
<comment type="similarity">
    <text evidence="1">Belongs to the thioredoxin family. DsbA subfamily.</text>
</comment>
<keyword evidence="7" id="KW-0472">Membrane</keyword>
<feature type="transmembrane region" description="Helical" evidence="7">
    <location>
        <begin position="32"/>
        <end position="51"/>
    </location>
</feature>
<dbReference type="InterPro" id="IPR012336">
    <property type="entry name" value="Thioredoxin-like_fold"/>
</dbReference>
<protein>
    <submittedName>
        <fullName evidence="9">Protein-disulfide isomerase</fullName>
    </submittedName>
</protein>
<keyword evidence="3" id="KW-0560">Oxidoreductase</keyword>
<dbReference type="Pfam" id="PF13462">
    <property type="entry name" value="Thioredoxin_4"/>
    <property type="match status" value="1"/>
</dbReference>
<keyword evidence="5" id="KW-0676">Redox-active center</keyword>
<gene>
    <name evidence="9" type="ORF">CLV47_102210</name>
</gene>
<keyword evidence="7" id="KW-0812">Transmembrane</keyword>
<keyword evidence="4" id="KW-1015">Disulfide bond</keyword>
<dbReference type="GO" id="GO:0016491">
    <property type="term" value="F:oxidoreductase activity"/>
    <property type="evidence" value="ECO:0007669"/>
    <property type="project" value="UniProtKB-KW"/>
</dbReference>
<comment type="caution">
    <text evidence="9">The sequence shown here is derived from an EMBL/GenBank/DDBJ whole genome shotgun (WGS) entry which is preliminary data.</text>
</comment>
<keyword evidence="2" id="KW-0732">Signal</keyword>
<keyword evidence="7" id="KW-1133">Transmembrane helix</keyword>
<dbReference type="EMBL" id="PVUE01000002">
    <property type="protein sequence ID" value="PRZ43522.1"/>
    <property type="molecule type" value="Genomic_DNA"/>
</dbReference>
<evidence type="ECO:0000256" key="4">
    <source>
        <dbReference type="ARBA" id="ARBA00023157"/>
    </source>
</evidence>
<accession>A0A2T1A4J4</accession>
<evidence type="ECO:0000256" key="1">
    <source>
        <dbReference type="ARBA" id="ARBA00005791"/>
    </source>
</evidence>
<dbReference type="RefSeq" id="WP_170110947.1">
    <property type="nucleotide sequence ID" value="NZ_PVUE01000002.1"/>
</dbReference>
<dbReference type="Gene3D" id="3.40.30.10">
    <property type="entry name" value="Glutaredoxin"/>
    <property type="match status" value="1"/>
</dbReference>
<evidence type="ECO:0000256" key="2">
    <source>
        <dbReference type="ARBA" id="ARBA00022729"/>
    </source>
</evidence>
<feature type="compositionally biased region" description="Polar residues" evidence="6">
    <location>
        <begin position="7"/>
        <end position="18"/>
    </location>
</feature>
<evidence type="ECO:0000256" key="5">
    <source>
        <dbReference type="ARBA" id="ARBA00023284"/>
    </source>
</evidence>
<name>A0A2T1A4J4_9ACTN</name>
<dbReference type="InterPro" id="IPR036249">
    <property type="entry name" value="Thioredoxin-like_sf"/>
</dbReference>
<reference evidence="9 10" key="1">
    <citation type="submission" date="2018-03" db="EMBL/GenBank/DDBJ databases">
        <title>Genomic Encyclopedia of Archaeal and Bacterial Type Strains, Phase II (KMG-II): from individual species to whole genera.</title>
        <authorList>
            <person name="Goeker M."/>
        </authorList>
    </citation>
    <scope>NUCLEOTIDE SEQUENCE [LARGE SCALE GENOMIC DNA]</scope>
    <source>
        <strain evidence="9 10">DSM 100065</strain>
    </source>
</reference>
<organism evidence="9 10">
    <name type="scientific">Antricoccus suffuscus</name>
    <dbReference type="NCBI Taxonomy" id="1629062"/>
    <lineage>
        <taxon>Bacteria</taxon>
        <taxon>Bacillati</taxon>
        <taxon>Actinomycetota</taxon>
        <taxon>Actinomycetes</taxon>
        <taxon>Geodermatophilales</taxon>
        <taxon>Antricoccaceae</taxon>
        <taxon>Antricoccus</taxon>
    </lineage>
</organism>
<dbReference type="GO" id="GO:0016853">
    <property type="term" value="F:isomerase activity"/>
    <property type="evidence" value="ECO:0007669"/>
    <property type="project" value="UniProtKB-KW"/>
</dbReference>
<feature type="domain" description="Thioredoxin-like fold" evidence="8">
    <location>
        <begin position="95"/>
        <end position="263"/>
    </location>
</feature>
<dbReference type="PANTHER" id="PTHR13887">
    <property type="entry name" value="GLUTATHIONE S-TRANSFERASE KAPPA"/>
    <property type="match status" value="1"/>
</dbReference>
<feature type="region of interest" description="Disordered" evidence="6">
    <location>
        <begin position="1"/>
        <end position="24"/>
    </location>
</feature>
<dbReference type="PANTHER" id="PTHR13887:SF14">
    <property type="entry name" value="DISULFIDE BOND FORMATION PROTEIN D"/>
    <property type="match status" value="1"/>
</dbReference>
<evidence type="ECO:0000256" key="6">
    <source>
        <dbReference type="SAM" id="MobiDB-lite"/>
    </source>
</evidence>
<proteinExistence type="inferred from homology"/>
<keyword evidence="9" id="KW-0413">Isomerase</keyword>
<evidence type="ECO:0000259" key="8">
    <source>
        <dbReference type="Pfam" id="PF13462"/>
    </source>
</evidence>
<dbReference type="AlphaFoldDB" id="A0A2T1A4J4"/>
<dbReference type="Proteomes" id="UP000237752">
    <property type="component" value="Unassembled WGS sequence"/>
</dbReference>
<dbReference type="SUPFAM" id="SSF52833">
    <property type="entry name" value="Thioredoxin-like"/>
    <property type="match status" value="1"/>
</dbReference>